<evidence type="ECO:0000256" key="3">
    <source>
        <dbReference type="SAM" id="MobiDB-lite"/>
    </source>
</evidence>
<keyword evidence="1" id="KW-0547">Nucleotide-binding</keyword>
<dbReference type="Pfam" id="PF17862">
    <property type="entry name" value="AAA_lid_3"/>
    <property type="match status" value="2"/>
</dbReference>
<dbReference type="CDD" id="cd19511">
    <property type="entry name" value="RecA-like_CDC48_r2-like"/>
    <property type="match status" value="1"/>
</dbReference>
<evidence type="ECO:0000256" key="1">
    <source>
        <dbReference type="ARBA" id="ARBA00022741"/>
    </source>
</evidence>
<feature type="compositionally biased region" description="Polar residues" evidence="3">
    <location>
        <begin position="256"/>
        <end position="266"/>
    </location>
</feature>
<feature type="region of interest" description="Disordered" evidence="3">
    <location>
        <begin position="246"/>
        <end position="266"/>
    </location>
</feature>
<dbReference type="SMART" id="SM00382">
    <property type="entry name" value="AAA"/>
    <property type="match status" value="2"/>
</dbReference>
<evidence type="ECO:0000256" key="2">
    <source>
        <dbReference type="ARBA" id="ARBA00022840"/>
    </source>
</evidence>
<dbReference type="InterPro" id="IPR003959">
    <property type="entry name" value="ATPase_AAA_core"/>
</dbReference>
<dbReference type="InterPro" id="IPR050168">
    <property type="entry name" value="AAA_ATPase_domain"/>
</dbReference>
<evidence type="ECO:0000313" key="5">
    <source>
        <dbReference type="EMBL" id="CEK83496.1"/>
    </source>
</evidence>
<dbReference type="InterPro" id="IPR003960">
    <property type="entry name" value="ATPase_AAA_CS"/>
</dbReference>
<dbReference type="InterPro" id="IPR041569">
    <property type="entry name" value="AAA_lid_3"/>
</dbReference>
<evidence type="ECO:0000259" key="4">
    <source>
        <dbReference type="SMART" id="SM00382"/>
    </source>
</evidence>
<keyword evidence="2" id="KW-0067">ATP-binding</keyword>
<reference evidence="5" key="1">
    <citation type="submission" date="2014-12" db="EMBL/GenBank/DDBJ databases">
        <title>Insight into the proteome of Arion vulgaris.</title>
        <authorList>
            <person name="Aradska J."/>
            <person name="Bulat T."/>
            <person name="Smidak R."/>
            <person name="Sarate P."/>
            <person name="Gangsoo J."/>
            <person name="Sialana F."/>
            <person name="Bilban M."/>
            <person name="Lubec G."/>
        </authorList>
    </citation>
    <scope>NUCLEOTIDE SEQUENCE</scope>
    <source>
        <tissue evidence="5">Skin</tissue>
    </source>
</reference>
<dbReference type="PANTHER" id="PTHR23077">
    <property type="entry name" value="AAA-FAMILY ATPASE"/>
    <property type="match status" value="1"/>
</dbReference>
<feature type="domain" description="AAA+ ATPase" evidence="4">
    <location>
        <begin position="380"/>
        <end position="521"/>
    </location>
</feature>
<dbReference type="PANTHER" id="PTHR23077:SF27">
    <property type="entry name" value="ATPASE FAMILY GENE 2 PROTEIN HOMOLOG A"/>
    <property type="match status" value="1"/>
</dbReference>
<dbReference type="Pfam" id="PF00004">
    <property type="entry name" value="AAA"/>
    <property type="match status" value="2"/>
</dbReference>
<dbReference type="InterPro" id="IPR027417">
    <property type="entry name" value="P-loop_NTPase"/>
</dbReference>
<protein>
    <recommendedName>
        <fullName evidence="4">AAA+ ATPase domain-containing protein</fullName>
    </recommendedName>
</protein>
<dbReference type="EMBL" id="HACG01036631">
    <property type="protein sequence ID" value="CEK83496.1"/>
    <property type="molecule type" value="Transcribed_RNA"/>
</dbReference>
<gene>
    <name evidence="5" type="primary">ORF137374</name>
</gene>
<dbReference type="AlphaFoldDB" id="A0A0B7AU36"/>
<dbReference type="GO" id="GO:0005524">
    <property type="term" value="F:ATP binding"/>
    <property type="evidence" value="ECO:0007669"/>
    <property type="project" value="UniProtKB-KW"/>
</dbReference>
<dbReference type="PROSITE" id="PS00674">
    <property type="entry name" value="AAA"/>
    <property type="match status" value="1"/>
</dbReference>
<dbReference type="Gene3D" id="1.10.8.60">
    <property type="match status" value="2"/>
</dbReference>
<sequence>MAPKKKDKGKLSDWMQCSLCEKLVSSQDAEAHNKSCDSNHGHIKGKVFHGKVIRAEKYLNEDGSCITQNIRDKDSVIWLAVPTMQICGLSIGQPCVVNRRIVKRAWPLKQLPLSNVALTALCLDELGTKDEDIITVERFVPNDYIVQSAVLQLREPNDVFESSEFLSFAVSYLDGKYITEKTPLTVRYFGQVCHCHVNSMTYEMLSIFGRTTQVQVSSPSKSVEIPLNLLVKTPTLQTPQRSIVTDARSSMEGDTSHNNNGDTLSTSYQDLSDSVADLDISSLTISHVTSMTPVLARDTFPNLFTPIKHSKEHTDFNTVSCNAFAKVSSKFTTLSVLPTLRPGHDDQNKAHLTLNDIGGLKSQIEELKTRIARALQPRCVNRCILLHGSAGTGKSSLIKALTLELGINIVHIAGTDIWSKLFGEAESNLRKIFKSAQDKSPSIIVIDDIDVICPKRSLNQAGQQENRIVGTLLSLLDDITAAQATSNAVVVIGITSNRDNIDPALRRAGRFGCEVEIGVPTAAQRGEILTILLHRVSHNLTTEDIETVAKNAHGYVGADLCAVVNEACMQSLRRQTVLTPSVTLILNDLVHAGLCVKPSALREIQLEVPQVKWTDIGGMSDVKMRLIEAVELPLNNPEVFRRLGIQPPRGLLMYGPPGCSKTMVARALATECKLNFLAVKGPEIFNQYVGESEKAIREVFRKARSAAPSIIFFDEIDSIAAKRGSSGGGSGVEDRVLTQLLTEMDGLEFLKDVFIIAATNRPDKIDRALLRPGRFDSLVYVPLPNADTRREILEKKMNKMSVAQDVSLEILVDLTHNYSGAEIIQVCQEAAFYALREDLSAHGVHARHFNAALEKVTPQIDPELVKIYADFSSSRIK</sequence>
<organism evidence="5">
    <name type="scientific">Arion vulgaris</name>
    <dbReference type="NCBI Taxonomy" id="1028688"/>
    <lineage>
        <taxon>Eukaryota</taxon>
        <taxon>Metazoa</taxon>
        <taxon>Spiralia</taxon>
        <taxon>Lophotrochozoa</taxon>
        <taxon>Mollusca</taxon>
        <taxon>Gastropoda</taxon>
        <taxon>Heterobranchia</taxon>
        <taxon>Euthyneura</taxon>
        <taxon>Panpulmonata</taxon>
        <taxon>Eupulmonata</taxon>
        <taxon>Stylommatophora</taxon>
        <taxon>Helicina</taxon>
        <taxon>Arionoidea</taxon>
        <taxon>Arionidae</taxon>
        <taxon>Arion</taxon>
    </lineage>
</organism>
<dbReference type="GO" id="GO:0005737">
    <property type="term" value="C:cytoplasm"/>
    <property type="evidence" value="ECO:0007669"/>
    <property type="project" value="TreeGrafter"/>
</dbReference>
<dbReference type="InterPro" id="IPR003593">
    <property type="entry name" value="AAA+_ATPase"/>
</dbReference>
<dbReference type="Gene3D" id="3.40.50.300">
    <property type="entry name" value="P-loop containing nucleotide triphosphate hydrolases"/>
    <property type="match status" value="2"/>
</dbReference>
<proteinExistence type="predicted"/>
<dbReference type="GO" id="GO:0016887">
    <property type="term" value="F:ATP hydrolysis activity"/>
    <property type="evidence" value="ECO:0007669"/>
    <property type="project" value="InterPro"/>
</dbReference>
<name>A0A0B7AU36_9EUPU</name>
<dbReference type="FunFam" id="3.40.50.300:FF:000661">
    <property type="entry name" value="calmodulin-interacting protein 111 isoform X1"/>
    <property type="match status" value="1"/>
</dbReference>
<accession>A0A0B7AU36</accession>
<feature type="domain" description="AAA+ ATPase" evidence="4">
    <location>
        <begin position="647"/>
        <end position="785"/>
    </location>
</feature>
<dbReference type="SUPFAM" id="SSF52540">
    <property type="entry name" value="P-loop containing nucleoside triphosphate hydrolases"/>
    <property type="match status" value="2"/>
</dbReference>